<protein>
    <submittedName>
        <fullName evidence="6">Transcriptional regulator</fullName>
    </submittedName>
</protein>
<evidence type="ECO:0000256" key="3">
    <source>
        <dbReference type="ARBA" id="ARBA00023163"/>
    </source>
</evidence>
<sequence>MDDNSAKQDGTQAIRRAATLLKQVAQNGGTGVKLRDLTETTGLSRSTAHRILKALLDEHLLEYNDTSKRYTIGPLAFELSLASGLREREIMQWAPVIDEFRNQTGATTYLMGRSGSESVCLHKAEGTSVLRAIPVQPGQRRLLGVGAGATALLAQCSDEVIESTLQALRPYLDEYPNLSPEQIRRNVARVRETGFSESRGSVVDGVYGLAMALPGTGESATLAISVAVHQSFATEEKIATWKRLMTSLRKTAEKMRAARI</sequence>
<dbReference type="Gene3D" id="1.10.10.10">
    <property type="entry name" value="Winged helix-like DNA-binding domain superfamily/Winged helix DNA-binding domain"/>
    <property type="match status" value="1"/>
</dbReference>
<dbReference type="Gene3D" id="3.30.450.40">
    <property type="match status" value="1"/>
</dbReference>
<dbReference type="InterPro" id="IPR029016">
    <property type="entry name" value="GAF-like_dom_sf"/>
</dbReference>
<reference evidence="6" key="1">
    <citation type="journal article" date="2023" name="Int. J. Syst. Evol. Microbiol.">
        <title>Sinisalibacter aestuarii sp. nov., isolated from estuarine sediment of the Arakawa River.</title>
        <authorList>
            <person name="Arafat S.T."/>
            <person name="Hirano S."/>
            <person name="Sato A."/>
            <person name="Takeuchi K."/>
            <person name="Yasuda T."/>
            <person name="Terahara T."/>
            <person name="Hamada M."/>
            <person name="Kobayashi T."/>
        </authorList>
    </citation>
    <scope>NUCLEOTIDE SEQUENCE</scope>
    <source>
        <strain evidence="6">B-399</strain>
    </source>
</reference>
<dbReference type="SUPFAM" id="SSF55781">
    <property type="entry name" value="GAF domain-like"/>
    <property type="match status" value="1"/>
</dbReference>
<dbReference type="Proteomes" id="UP001144205">
    <property type="component" value="Unassembled WGS sequence"/>
</dbReference>
<dbReference type="Pfam" id="PF09339">
    <property type="entry name" value="HTH_IclR"/>
    <property type="match status" value="1"/>
</dbReference>
<comment type="caution">
    <text evidence="6">The sequence shown here is derived from an EMBL/GenBank/DDBJ whole genome shotgun (WGS) entry which is preliminary data.</text>
</comment>
<keyword evidence="3" id="KW-0804">Transcription</keyword>
<accession>A0ABQ5LYD7</accession>
<organism evidence="6 7">
    <name type="scientific">Sinisalibacter aestuarii</name>
    <dbReference type="NCBI Taxonomy" id="2949426"/>
    <lineage>
        <taxon>Bacteria</taxon>
        <taxon>Pseudomonadati</taxon>
        <taxon>Pseudomonadota</taxon>
        <taxon>Alphaproteobacteria</taxon>
        <taxon>Rhodobacterales</taxon>
        <taxon>Roseobacteraceae</taxon>
        <taxon>Sinisalibacter</taxon>
    </lineage>
</organism>
<gene>
    <name evidence="6" type="ORF">STA1M1_38360</name>
</gene>
<dbReference type="PANTHER" id="PTHR30136">
    <property type="entry name" value="HELIX-TURN-HELIX TRANSCRIPTIONAL REGULATOR, ICLR FAMILY"/>
    <property type="match status" value="1"/>
</dbReference>
<dbReference type="PANTHER" id="PTHR30136:SF39">
    <property type="entry name" value="TRANSCRIPTIONAL REGULATORY PROTEIN"/>
    <property type="match status" value="1"/>
</dbReference>
<evidence type="ECO:0000313" key="6">
    <source>
        <dbReference type="EMBL" id="GKY89967.1"/>
    </source>
</evidence>
<evidence type="ECO:0000256" key="1">
    <source>
        <dbReference type="ARBA" id="ARBA00023015"/>
    </source>
</evidence>
<evidence type="ECO:0000259" key="5">
    <source>
        <dbReference type="PROSITE" id="PS51078"/>
    </source>
</evidence>
<evidence type="ECO:0000256" key="2">
    <source>
        <dbReference type="ARBA" id="ARBA00023125"/>
    </source>
</evidence>
<feature type="domain" description="IclR-ED" evidence="5">
    <location>
        <begin position="75"/>
        <end position="260"/>
    </location>
</feature>
<keyword evidence="1" id="KW-0805">Transcription regulation</keyword>
<dbReference type="InterPro" id="IPR005471">
    <property type="entry name" value="Tscrpt_reg_IclR_N"/>
</dbReference>
<dbReference type="InterPro" id="IPR036388">
    <property type="entry name" value="WH-like_DNA-bd_sf"/>
</dbReference>
<keyword evidence="2" id="KW-0238">DNA-binding</keyword>
<dbReference type="RefSeq" id="WP_281843884.1">
    <property type="nucleotide sequence ID" value="NZ_BROH01000016.1"/>
</dbReference>
<dbReference type="Pfam" id="PF01614">
    <property type="entry name" value="IclR_C"/>
    <property type="match status" value="1"/>
</dbReference>
<dbReference type="InterPro" id="IPR050707">
    <property type="entry name" value="HTH_MetabolicPath_Reg"/>
</dbReference>
<evidence type="ECO:0000313" key="7">
    <source>
        <dbReference type="Proteomes" id="UP001144205"/>
    </source>
</evidence>
<dbReference type="PROSITE" id="PS51078">
    <property type="entry name" value="ICLR_ED"/>
    <property type="match status" value="1"/>
</dbReference>
<dbReference type="InterPro" id="IPR014757">
    <property type="entry name" value="Tscrpt_reg_IclR_C"/>
</dbReference>
<dbReference type="SUPFAM" id="SSF46785">
    <property type="entry name" value="Winged helix' DNA-binding domain"/>
    <property type="match status" value="1"/>
</dbReference>
<dbReference type="PROSITE" id="PS51077">
    <property type="entry name" value="HTH_ICLR"/>
    <property type="match status" value="1"/>
</dbReference>
<dbReference type="InterPro" id="IPR036390">
    <property type="entry name" value="WH_DNA-bd_sf"/>
</dbReference>
<name>A0ABQ5LYD7_9RHOB</name>
<proteinExistence type="predicted"/>
<feature type="domain" description="HTH iclR-type" evidence="4">
    <location>
        <begin position="11"/>
        <end position="74"/>
    </location>
</feature>
<dbReference type="EMBL" id="BROH01000016">
    <property type="protein sequence ID" value="GKY89967.1"/>
    <property type="molecule type" value="Genomic_DNA"/>
</dbReference>
<dbReference type="SMART" id="SM00346">
    <property type="entry name" value="HTH_ICLR"/>
    <property type="match status" value="1"/>
</dbReference>
<evidence type="ECO:0000259" key="4">
    <source>
        <dbReference type="PROSITE" id="PS51077"/>
    </source>
</evidence>
<keyword evidence="7" id="KW-1185">Reference proteome</keyword>